<dbReference type="AlphaFoldDB" id="I4LWA5"/>
<name>I4LWA5_GARVA</name>
<sequence length="31" mass="3473">MNRLRTTTKMARVDNLLGVAQSLLVVVQFPT</sequence>
<dbReference type="EMBL" id="ADEQ01000002">
    <property type="protein sequence ID" value="EIK81245.1"/>
    <property type="molecule type" value="Genomic_DNA"/>
</dbReference>
<accession>I4LWA5</accession>
<proteinExistence type="predicted"/>
<dbReference type="Proteomes" id="UP000005936">
    <property type="component" value="Unassembled WGS sequence"/>
</dbReference>
<evidence type="ECO:0000313" key="2">
    <source>
        <dbReference type="Proteomes" id="UP000005936"/>
    </source>
</evidence>
<comment type="caution">
    <text evidence="1">The sequence shown here is derived from an EMBL/GenBank/DDBJ whole genome shotgun (WGS) entry which is preliminary data.</text>
</comment>
<evidence type="ECO:0000313" key="1">
    <source>
        <dbReference type="EMBL" id="EIK81245.1"/>
    </source>
</evidence>
<protein>
    <submittedName>
        <fullName evidence="1">Uncharacterized protein</fullName>
    </submittedName>
</protein>
<reference evidence="1 2" key="1">
    <citation type="journal article" date="2012" name="J. Bacteriol.">
        <title>Comparative Genomic Analyses of 17 Clinical Isolates of Gardnerella vaginalis Provide Evidence of Multiple Genetically Isolated Clades Consistent with Subspeciation into Genovars.</title>
        <authorList>
            <person name="Ahmed A."/>
            <person name="Earl J."/>
            <person name="Retchless A."/>
            <person name="Hillier S."/>
            <person name="Rabe L."/>
            <person name="Cherpes T."/>
            <person name="Powell E."/>
            <person name="Janto B."/>
            <person name="Eutsey R."/>
            <person name="Hiller N.L."/>
            <person name="Boissy R."/>
            <person name="Dahlgreen M."/>
            <person name="Hall B."/>
            <person name="Costerton J."/>
            <person name="Post J.C."/>
            <person name="Hu F."/>
            <person name="Ehrlich G."/>
        </authorList>
    </citation>
    <scope>NUCLEOTIDE SEQUENCE [LARGE SCALE GENOMIC DNA]</scope>
    <source>
        <strain evidence="1 2">55152</strain>
    </source>
</reference>
<gene>
    <name evidence="1" type="ORF">CGSMWGv55152_00210</name>
</gene>
<organism evidence="1 2">
    <name type="scientific">Gardnerella vaginalis 55152</name>
    <dbReference type="NCBI Taxonomy" id="698955"/>
    <lineage>
        <taxon>Bacteria</taxon>
        <taxon>Bacillati</taxon>
        <taxon>Actinomycetota</taxon>
        <taxon>Actinomycetes</taxon>
        <taxon>Bifidobacteriales</taxon>
        <taxon>Bifidobacteriaceae</taxon>
        <taxon>Gardnerella</taxon>
    </lineage>
</organism>